<dbReference type="InterPro" id="IPR016166">
    <property type="entry name" value="FAD-bd_PCMH"/>
</dbReference>
<dbReference type="InterPro" id="IPR036318">
    <property type="entry name" value="FAD-bd_PCMH-like_sf"/>
</dbReference>
<gene>
    <name evidence="7" type="ORF">HNR67_001122</name>
</gene>
<dbReference type="Gene3D" id="1.10.45.10">
    <property type="entry name" value="Vanillyl-alcohol Oxidase, Chain A, domain 4"/>
    <property type="match status" value="1"/>
</dbReference>
<evidence type="ECO:0000256" key="2">
    <source>
        <dbReference type="ARBA" id="ARBA00005466"/>
    </source>
</evidence>
<evidence type="ECO:0000259" key="6">
    <source>
        <dbReference type="PROSITE" id="PS51387"/>
    </source>
</evidence>
<evidence type="ECO:0000256" key="4">
    <source>
        <dbReference type="ARBA" id="ARBA00023002"/>
    </source>
</evidence>
<dbReference type="GO" id="GO:0080049">
    <property type="term" value="F:L-gulono-1,4-lactone dehydrogenase activity"/>
    <property type="evidence" value="ECO:0007669"/>
    <property type="project" value="TreeGrafter"/>
</dbReference>
<evidence type="ECO:0000256" key="1">
    <source>
        <dbReference type="ARBA" id="ARBA00005147"/>
    </source>
</evidence>
<dbReference type="GO" id="GO:0019853">
    <property type="term" value="P:L-ascorbic acid biosynthetic process"/>
    <property type="evidence" value="ECO:0007669"/>
    <property type="project" value="UniProtKB-UniPathway"/>
</dbReference>
<keyword evidence="4 7" id="KW-0560">Oxidoreductase</keyword>
<dbReference type="Pfam" id="PF01565">
    <property type="entry name" value="FAD_binding_4"/>
    <property type="match status" value="1"/>
</dbReference>
<dbReference type="InterPro" id="IPR016169">
    <property type="entry name" value="FAD-bd_PCMH_sub2"/>
</dbReference>
<accession>A0A7W7C874</accession>
<dbReference type="Pfam" id="PF04030">
    <property type="entry name" value="ALO"/>
    <property type="match status" value="1"/>
</dbReference>
<keyword evidence="8" id="KW-1185">Reference proteome</keyword>
<dbReference type="RefSeq" id="WP_185001045.1">
    <property type="nucleotide sequence ID" value="NZ_BAAAUI010000033.1"/>
</dbReference>
<sequence>MPRQSDTGSWTNWARTATARPARTARPRDVEEIAAAVKAAARDDLTVRPLGSGHSFSAVGSPEGGLALDLSEWRGVIAADHQTGLVTVRAGTPLHQLNRELDQLGLAMTNLGDIDRQTVAGAISTGTHGTGATFGGLATQVKALELVLADGSLLRCSATENPAEFSAARVGLGALGVLTTVTLQCEPAFALQAAEYPAGLDETIECFDELTAANDHAEFHWFVHTDRVMVKRNNRLPVDAPRQPLHPVRRFFEYEVLENAALAAVCHTGRAIPGLVRPLNRLCAKVLGERSYSDASHRVFTTPRRVRFTETEYAIPREHLREVLTELRAASERLEHPVNIPVEVRVAAADDIWLSTATGRPTAYLAIHQFLGMPYRHWFDTFEQIAYAAGGRPHWGKMHSQTEESLRGRYPHFADFQAVRAALDPHGRFRNRYLDRVLGTTS</sequence>
<feature type="region of interest" description="Disordered" evidence="5">
    <location>
        <begin position="1"/>
        <end position="27"/>
    </location>
</feature>
<dbReference type="GO" id="GO:0071949">
    <property type="term" value="F:FAD binding"/>
    <property type="evidence" value="ECO:0007669"/>
    <property type="project" value="InterPro"/>
</dbReference>
<evidence type="ECO:0000256" key="3">
    <source>
        <dbReference type="ARBA" id="ARBA00022644"/>
    </source>
</evidence>
<name>A0A7W7C874_9PSEU</name>
<dbReference type="InterPro" id="IPR006094">
    <property type="entry name" value="Oxid_FAD_bind_N"/>
</dbReference>
<feature type="domain" description="FAD-binding PCMH-type" evidence="6">
    <location>
        <begin position="17"/>
        <end position="188"/>
    </location>
</feature>
<comment type="similarity">
    <text evidence="2">Belongs to the oxygen-dependent FAD-linked oxidoreductase family.</text>
</comment>
<dbReference type="InterPro" id="IPR016171">
    <property type="entry name" value="Vanillyl_alc_oxidase_C-sub2"/>
</dbReference>
<dbReference type="PANTHER" id="PTHR43762:SF1">
    <property type="entry name" value="D-ARABINONO-1,4-LACTONE OXIDASE"/>
    <property type="match status" value="1"/>
</dbReference>
<comment type="pathway">
    <text evidence="1">Cofactor biosynthesis; L-ascorbate biosynthesis.</text>
</comment>
<organism evidence="7 8">
    <name type="scientific">Crossiella cryophila</name>
    <dbReference type="NCBI Taxonomy" id="43355"/>
    <lineage>
        <taxon>Bacteria</taxon>
        <taxon>Bacillati</taxon>
        <taxon>Actinomycetota</taxon>
        <taxon>Actinomycetes</taxon>
        <taxon>Pseudonocardiales</taxon>
        <taxon>Pseudonocardiaceae</taxon>
        <taxon>Crossiella</taxon>
    </lineage>
</organism>
<protein>
    <submittedName>
        <fullName evidence="7">L-gulonolactone oxidase</fullName>
        <ecNumber evidence="7">1.1.3.8</ecNumber>
    </submittedName>
</protein>
<dbReference type="EC" id="1.1.3.8" evidence="7"/>
<dbReference type="InterPro" id="IPR016167">
    <property type="entry name" value="FAD-bd_PCMH_sub1"/>
</dbReference>
<dbReference type="GO" id="GO:0016020">
    <property type="term" value="C:membrane"/>
    <property type="evidence" value="ECO:0007669"/>
    <property type="project" value="InterPro"/>
</dbReference>
<dbReference type="PROSITE" id="PS51387">
    <property type="entry name" value="FAD_PCMH"/>
    <property type="match status" value="1"/>
</dbReference>
<dbReference type="GO" id="GO:0050105">
    <property type="term" value="F:L-gulonolactone oxidase activity"/>
    <property type="evidence" value="ECO:0007669"/>
    <property type="project" value="UniProtKB-EC"/>
</dbReference>
<dbReference type="PANTHER" id="PTHR43762">
    <property type="entry name" value="L-GULONOLACTONE OXIDASE"/>
    <property type="match status" value="1"/>
</dbReference>
<evidence type="ECO:0000256" key="5">
    <source>
        <dbReference type="SAM" id="MobiDB-lite"/>
    </source>
</evidence>
<dbReference type="GO" id="GO:0003885">
    <property type="term" value="F:D-arabinono-1,4-lactone oxidase activity"/>
    <property type="evidence" value="ECO:0007669"/>
    <property type="project" value="InterPro"/>
</dbReference>
<dbReference type="Gene3D" id="3.30.43.10">
    <property type="entry name" value="Uridine Diphospho-n-acetylenolpyruvylglucosamine Reductase, domain 2"/>
    <property type="match status" value="1"/>
</dbReference>
<dbReference type="PROSITE" id="PS00862">
    <property type="entry name" value="OX2_COVAL_FAD"/>
    <property type="match status" value="1"/>
</dbReference>
<dbReference type="Gene3D" id="3.30.465.10">
    <property type="match status" value="1"/>
</dbReference>
<dbReference type="NCBIfam" id="TIGR01679">
    <property type="entry name" value="bact_FAD_ox"/>
    <property type="match status" value="1"/>
</dbReference>
<dbReference type="InterPro" id="IPR006093">
    <property type="entry name" value="Oxy_OxRdtase_FAD_BS"/>
</dbReference>
<comment type="caution">
    <text evidence="7">The sequence shown here is derived from an EMBL/GenBank/DDBJ whole genome shotgun (WGS) entry which is preliminary data.</text>
</comment>
<evidence type="ECO:0000313" key="8">
    <source>
        <dbReference type="Proteomes" id="UP000533598"/>
    </source>
</evidence>
<dbReference type="AlphaFoldDB" id="A0A7W7C874"/>
<dbReference type="UniPathway" id="UPA00132"/>
<keyword evidence="3" id="KW-0060">Ascorbate biosynthesis</keyword>
<dbReference type="EMBL" id="JACHMH010000001">
    <property type="protein sequence ID" value="MBB4675004.1"/>
    <property type="molecule type" value="Genomic_DNA"/>
</dbReference>
<feature type="compositionally biased region" description="Low complexity" evidence="5">
    <location>
        <begin position="14"/>
        <end position="24"/>
    </location>
</feature>
<reference evidence="7 8" key="1">
    <citation type="submission" date="2020-08" db="EMBL/GenBank/DDBJ databases">
        <title>Sequencing the genomes of 1000 actinobacteria strains.</title>
        <authorList>
            <person name="Klenk H.-P."/>
        </authorList>
    </citation>
    <scope>NUCLEOTIDE SEQUENCE [LARGE SCALE GENOMIC DNA]</scope>
    <source>
        <strain evidence="7 8">DSM 44230</strain>
    </source>
</reference>
<dbReference type="Proteomes" id="UP000533598">
    <property type="component" value="Unassembled WGS sequence"/>
</dbReference>
<dbReference type="InterPro" id="IPR010031">
    <property type="entry name" value="FAD_lactone_oxidase-like"/>
</dbReference>
<feature type="compositionally biased region" description="Polar residues" evidence="5">
    <location>
        <begin position="1"/>
        <end position="13"/>
    </location>
</feature>
<proteinExistence type="inferred from homology"/>
<dbReference type="PIRSF" id="PIRSF000136">
    <property type="entry name" value="LGO_GLO"/>
    <property type="match status" value="1"/>
</dbReference>
<dbReference type="Gene3D" id="3.30.70.2520">
    <property type="match status" value="1"/>
</dbReference>
<evidence type="ECO:0000313" key="7">
    <source>
        <dbReference type="EMBL" id="MBB4675004.1"/>
    </source>
</evidence>
<dbReference type="InterPro" id="IPR007173">
    <property type="entry name" value="ALO_C"/>
</dbReference>
<dbReference type="SUPFAM" id="SSF56176">
    <property type="entry name" value="FAD-binding/transporter-associated domain-like"/>
    <property type="match status" value="1"/>
</dbReference>